<proteinExistence type="predicted"/>
<reference evidence="1" key="1">
    <citation type="submission" date="2014-09" db="EMBL/GenBank/DDBJ databases">
        <authorList>
            <person name="Magalhaes I.L.F."/>
            <person name="Oliveira U."/>
            <person name="Santos F.R."/>
            <person name="Vidigal T.H.D.A."/>
            <person name="Brescovit A.D."/>
            <person name="Santos A.J."/>
        </authorList>
    </citation>
    <scope>NUCLEOTIDE SEQUENCE</scope>
    <source>
        <tissue evidence="1">Shoot tissue taken approximately 20 cm above the soil surface</tissue>
    </source>
</reference>
<reference evidence="1" key="2">
    <citation type="journal article" date="2015" name="Data Brief">
        <title>Shoot transcriptome of the giant reed, Arundo donax.</title>
        <authorList>
            <person name="Barrero R.A."/>
            <person name="Guerrero F.D."/>
            <person name="Moolhuijzen P."/>
            <person name="Goolsby J.A."/>
            <person name="Tidwell J."/>
            <person name="Bellgard S.E."/>
            <person name="Bellgard M.I."/>
        </authorList>
    </citation>
    <scope>NUCLEOTIDE SEQUENCE</scope>
    <source>
        <tissue evidence="1">Shoot tissue taken approximately 20 cm above the soil surface</tissue>
    </source>
</reference>
<accession>A0A0A9D558</accession>
<sequence length="92" mass="10673">MVHMHCPAPPINCLLDFPNLYLMEIIRSCCRRTKEVQIHLSPARATACCTCTDLSQLPQCRCLLSHRDPGVRVKRIIDFAPWNYWHLFYGAD</sequence>
<dbReference type="EMBL" id="GBRH01216067">
    <property type="protein sequence ID" value="JAD81828.1"/>
    <property type="molecule type" value="Transcribed_RNA"/>
</dbReference>
<organism evidence="1">
    <name type="scientific">Arundo donax</name>
    <name type="common">Giant reed</name>
    <name type="synonym">Donax arundinaceus</name>
    <dbReference type="NCBI Taxonomy" id="35708"/>
    <lineage>
        <taxon>Eukaryota</taxon>
        <taxon>Viridiplantae</taxon>
        <taxon>Streptophyta</taxon>
        <taxon>Embryophyta</taxon>
        <taxon>Tracheophyta</taxon>
        <taxon>Spermatophyta</taxon>
        <taxon>Magnoliopsida</taxon>
        <taxon>Liliopsida</taxon>
        <taxon>Poales</taxon>
        <taxon>Poaceae</taxon>
        <taxon>PACMAD clade</taxon>
        <taxon>Arundinoideae</taxon>
        <taxon>Arundineae</taxon>
        <taxon>Arundo</taxon>
    </lineage>
</organism>
<dbReference type="AlphaFoldDB" id="A0A0A9D558"/>
<protein>
    <submittedName>
        <fullName evidence="1">Uncharacterized protein</fullName>
    </submittedName>
</protein>
<evidence type="ECO:0000313" key="1">
    <source>
        <dbReference type="EMBL" id="JAD81828.1"/>
    </source>
</evidence>
<name>A0A0A9D558_ARUDO</name>